<keyword evidence="1" id="KW-1133">Transmembrane helix</keyword>
<dbReference type="InterPro" id="IPR007621">
    <property type="entry name" value="TPM_dom"/>
</dbReference>
<evidence type="ECO:0000256" key="1">
    <source>
        <dbReference type="SAM" id="Phobius"/>
    </source>
</evidence>
<accession>A0A6V1T667</accession>
<dbReference type="InterPro" id="IPR019546">
    <property type="entry name" value="TAT_signal_bac_arc"/>
</dbReference>
<name>A0A6V1T667_HETAK</name>
<dbReference type="AlphaFoldDB" id="A0A6V1T667"/>
<gene>
    <name evidence="3" type="ORF">HAKA00212_LOCUS22256</name>
    <name evidence="4" type="ORF">HAKA00212_LOCUS22265</name>
</gene>
<dbReference type="EMBL" id="HBIU01050198">
    <property type="protein sequence ID" value="CAE0643727.1"/>
    <property type="molecule type" value="Transcribed_RNA"/>
</dbReference>
<dbReference type="Gene3D" id="3.10.310.50">
    <property type="match status" value="1"/>
</dbReference>
<reference evidence="4" key="1">
    <citation type="submission" date="2021-01" db="EMBL/GenBank/DDBJ databases">
        <authorList>
            <person name="Corre E."/>
            <person name="Pelletier E."/>
            <person name="Niang G."/>
            <person name="Scheremetjew M."/>
            <person name="Finn R."/>
            <person name="Kale V."/>
            <person name="Holt S."/>
            <person name="Cochrane G."/>
            <person name="Meng A."/>
            <person name="Brown T."/>
            <person name="Cohen L."/>
        </authorList>
    </citation>
    <scope>NUCLEOTIDE SEQUENCE</scope>
    <source>
        <strain evidence="4">CCMP3107</strain>
    </source>
</reference>
<dbReference type="PANTHER" id="PTHR35514">
    <property type="entry name" value="THYLAKOID LUMENAL 15.0 KDA PROTEIN 2, CHLOROPLASTIC"/>
    <property type="match status" value="1"/>
</dbReference>
<evidence type="ECO:0000313" key="4">
    <source>
        <dbReference type="EMBL" id="CAE0643727.1"/>
    </source>
</evidence>
<evidence type="ECO:0000259" key="2">
    <source>
        <dbReference type="Pfam" id="PF04536"/>
    </source>
</evidence>
<dbReference type="EMBL" id="HBIU01050184">
    <property type="protein sequence ID" value="CAE0643711.1"/>
    <property type="molecule type" value="Transcribed_RNA"/>
</dbReference>
<keyword evidence="1" id="KW-0472">Membrane</keyword>
<feature type="transmembrane region" description="Helical" evidence="1">
    <location>
        <begin position="6"/>
        <end position="29"/>
    </location>
</feature>
<evidence type="ECO:0000313" key="3">
    <source>
        <dbReference type="EMBL" id="CAE0643711.1"/>
    </source>
</evidence>
<proteinExistence type="predicted"/>
<sequence length="237" mass="25380">MGLNIVAVAIFILATIALHAICCSAFSFGSRKTIATMTMMEGSPLSTDRRSFLKHATVGLGGIAVAPAVSIARPEGVNKPELLPSEQTNVIDTVKMLTKGQVGRLDKLLAKLEKDTGYKLRVLCQSYPNTPGLAIRDFWGVDEKTVVLVADEGTFGRNAARGPANLLNFNVGSGLDLALPARFWVRLQSEYGNKFFVEDVGKDQAVLTAVEAIAYCLRQGYCVDVPKELGGGKLGGF</sequence>
<dbReference type="NCBIfam" id="TIGR01409">
    <property type="entry name" value="TAT_signal_seq"/>
    <property type="match status" value="1"/>
</dbReference>
<organism evidence="4">
    <name type="scientific">Heterosigma akashiwo</name>
    <name type="common">Chromophytic alga</name>
    <name type="synonym">Heterosigma carterae</name>
    <dbReference type="NCBI Taxonomy" id="2829"/>
    <lineage>
        <taxon>Eukaryota</taxon>
        <taxon>Sar</taxon>
        <taxon>Stramenopiles</taxon>
        <taxon>Ochrophyta</taxon>
        <taxon>Raphidophyceae</taxon>
        <taxon>Chattonellales</taxon>
        <taxon>Chattonellaceae</taxon>
        <taxon>Heterosigma</taxon>
    </lineage>
</organism>
<dbReference type="PANTHER" id="PTHR35514:SF1">
    <property type="entry name" value="THYLAKOID LUMENAL 15.0 KDA PROTEIN 2, CHLOROPLASTIC"/>
    <property type="match status" value="1"/>
</dbReference>
<dbReference type="Pfam" id="PF04536">
    <property type="entry name" value="TPM_phosphatase"/>
    <property type="match status" value="1"/>
</dbReference>
<protein>
    <recommendedName>
        <fullName evidence="2">TPM domain-containing protein</fullName>
    </recommendedName>
</protein>
<feature type="domain" description="TPM" evidence="2">
    <location>
        <begin position="90"/>
        <end position="214"/>
    </location>
</feature>
<keyword evidence="1" id="KW-0812">Transmembrane</keyword>